<evidence type="ECO:0000256" key="1">
    <source>
        <dbReference type="SAM" id="Phobius"/>
    </source>
</evidence>
<evidence type="ECO:0000313" key="8">
    <source>
        <dbReference type="EMBL" id="QAV40118.1"/>
    </source>
</evidence>
<dbReference type="Proteomes" id="UP000292684">
    <property type="component" value="Segment"/>
</dbReference>
<dbReference type="EMBL" id="MK388111">
    <property type="protein sequence ID" value="QAV37414.1"/>
    <property type="molecule type" value="Genomic_DNA"/>
</dbReference>
<dbReference type="Proteomes" id="UP000293753">
    <property type="component" value="Genome"/>
</dbReference>
<dbReference type="EMBL" id="MK388118">
    <property type="protein sequence ID" value="QAV38597.1"/>
    <property type="molecule type" value="Genomic_DNA"/>
</dbReference>
<evidence type="ECO:0000313" key="11">
    <source>
        <dbReference type="EMBL" id="QAV42146.1"/>
    </source>
</evidence>
<dbReference type="Pfam" id="PF04872">
    <property type="entry name" value="Pox_L5"/>
    <property type="match status" value="1"/>
</dbReference>
<dbReference type="EMBL" id="MK388143">
    <property type="protein sequence ID" value="QAV42822.1"/>
    <property type="molecule type" value="Genomic_DNA"/>
</dbReference>
<dbReference type="EMBL" id="MK388119">
    <property type="protein sequence ID" value="QAV38766.1"/>
    <property type="molecule type" value="Genomic_DNA"/>
</dbReference>
<dbReference type="Proteomes" id="UP000291891">
    <property type="component" value="Segment"/>
</dbReference>
<dbReference type="EMBL" id="MK388100">
    <property type="protein sequence ID" value="QAV35555.1"/>
    <property type="molecule type" value="Genomic_DNA"/>
</dbReference>
<evidence type="ECO:0000313" key="2">
    <source>
        <dbReference type="EMBL" id="QAV35386.1"/>
    </source>
</evidence>
<evidence type="ECO:0000313" key="6">
    <source>
        <dbReference type="EMBL" id="QAV38597.1"/>
    </source>
</evidence>
<dbReference type="Proteomes" id="UP000292368">
    <property type="component" value="Segment"/>
</dbReference>
<evidence type="ECO:0000313" key="5">
    <source>
        <dbReference type="EMBL" id="QAV37414.1"/>
    </source>
</evidence>
<evidence type="ECO:0000313" key="4">
    <source>
        <dbReference type="EMBL" id="QAV36738.1"/>
    </source>
</evidence>
<proteinExistence type="predicted"/>
<dbReference type="EMBL" id="MK388107">
    <property type="protein sequence ID" value="QAV36738.1"/>
    <property type="molecule type" value="Genomic_DNA"/>
</dbReference>
<dbReference type="EMBL" id="MK388135">
    <property type="protein sequence ID" value="QAV41470.1"/>
    <property type="molecule type" value="Genomic_DNA"/>
</dbReference>
<dbReference type="InterPro" id="IPR006956">
    <property type="entry name" value="Poxvirus_L5"/>
</dbReference>
<evidence type="ECO:0000313" key="13">
    <source>
        <dbReference type="Proteomes" id="UP000291566"/>
    </source>
</evidence>
<dbReference type="Proteomes" id="UP000291627">
    <property type="component" value="Segment"/>
</dbReference>
<accession>A0A481NL89</accession>
<dbReference type="EMBL" id="MK388099">
    <property type="protein sequence ID" value="QAV35386.1"/>
    <property type="molecule type" value="Genomic_DNA"/>
</dbReference>
<keyword evidence="1" id="KW-1133">Transmembrane helix</keyword>
<organism evidence="10 15">
    <name type="scientific">Myxoma virus</name>
    <dbReference type="NCBI Taxonomy" id="10273"/>
    <lineage>
        <taxon>Viruses</taxon>
        <taxon>Varidnaviria</taxon>
        <taxon>Bamfordvirae</taxon>
        <taxon>Nucleocytoviricota</taxon>
        <taxon>Pokkesviricetes</taxon>
        <taxon>Chitovirales</taxon>
        <taxon>Poxviridae</taxon>
        <taxon>Chordopoxvirinae</taxon>
        <taxon>Leporipoxvirus</taxon>
        <taxon>Leporipoxvirus myxoma</taxon>
    </lineage>
</organism>
<keyword evidence="1" id="KW-0472">Membrane</keyword>
<gene>
    <name evidence="10" type="primary">m059R</name>
</gene>
<feature type="transmembrane region" description="Helical" evidence="1">
    <location>
        <begin position="27"/>
        <end position="46"/>
    </location>
</feature>
<dbReference type="Proteomes" id="UP000291566">
    <property type="component" value="Segment"/>
</dbReference>
<dbReference type="Proteomes" id="UP000292322">
    <property type="component" value="Segment"/>
</dbReference>
<dbReference type="Proteomes" id="UP000291149">
    <property type="component" value="Segment"/>
</dbReference>
<dbReference type="EMBL" id="MK388128">
    <property type="protein sequence ID" value="QAV40287.1"/>
    <property type="molecule type" value="Genomic_DNA"/>
</dbReference>
<dbReference type="EMBL" id="MK388139">
    <property type="protein sequence ID" value="QAV42146.1"/>
    <property type="molecule type" value="Genomic_DNA"/>
</dbReference>
<name>A0A481NL89_9POXV</name>
<evidence type="ECO:0000313" key="3">
    <source>
        <dbReference type="EMBL" id="QAV35555.1"/>
    </source>
</evidence>
<evidence type="ECO:0000313" key="7">
    <source>
        <dbReference type="EMBL" id="QAV38766.1"/>
    </source>
</evidence>
<evidence type="ECO:0000313" key="9">
    <source>
        <dbReference type="EMBL" id="QAV40287.1"/>
    </source>
</evidence>
<evidence type="ECO:0000313" key="15">
    <source>
        <dbReference type="Proteomes" id="UP000292368"/>
    </source>
</evidence>
<evidence type="ECO:0000313" key="14">
    <source>
        <dbReference type="Proteomes" id="UP000292322"/>
    </source>
</evidence>
<dbReference type="Proteomes" id="UP000292676">
    <property type="component" value="Segment"/>
</dbReference>
<reference evidence="13 14" key="1">
    <citation type="journal article" date="2019" name="J. Virol.">
        <title>Punctuated evolution of myxoma virus: rapid and disjunct evolution of a recent viral lineage in Australia.</title>
        <authorList>
            <person name="Eden J.-S."/>
            <person name="Kerr P.J."/>
            <person name="Holmes E.C."/>
        </authorList>
    </citation>
    <scope>NUCLEOTIDE SEQUENCE [LARGE SCALE GENOMIC DNA]</scope>
    <source>
        <strain evidence="4">Aust/ACT/Mulligans Flat</strain>
        <strain evidence="6">Aust/NSW/Deniliquin/02-2015</strain>
        <strain evidence="3">Aust/SA/Adelaide Hills/05-2012</strain>
        <strain evidence="11">Aust/SA/Echunga/05-2016</strain>
        <strain evidence="7">Aust/SA/Mt Gambier/01-2015</strain>
        <strain evidence="12">Aust/SA/Mt Gambier/03-2015</strain>
        <strain evidence="10">Aust/SA/Mt Gambier/09-2015</strain>
        <strain evidence="8">Aust/SA/Quorn/03-2016</strain>
        <strain evidence="9">Aust/SA/Sandy Creek/04-2016</strain>
        <strain evidence="5">Aust/Vic/Hoppers Crossing/03-2012</strain>
        <strain evidence="2">Aust/Vic/Wonga Park/03-2012</strain>
    </source>
</reference>
<protein>
    <submittedName>
        <fullName evidence="10">M59R</fullName>
    </submittedName>
</protein>
<dbReference type="EMBL" id="MK388127">
    <property type="protein sequence ID" value="QAV40118.1"/>
    <property type="molecule type" value="Genomic_DNA"/>
</dbReference>
<keyword evidence="1" id="KW-0812">Transmembrane</keyword>
<dbReference type="Proteomes" id="UP000293046">
    <property type="component" value="Segment"/>
</dbReference>
<evidence type="ECO:0000313" key="10">
    <source>
        <dbReference type="EMBL" id="QAV41470.1"/>
    </source>
</evidence>
<dbReference type="Proteomes" id="UP000294048">
    <property type="component" value="Segment"/>
</dbReference>
<evidence type="ECO:0000313" key="12">
    <source>
        <dbReference type="EMBL" id="QAV42822.1"/>
    </source>
</evidence>
<sequence length="129" mass="14860">MDKKPIYFTPVFVEPTIKHSLLNVYKYTYIILFELAVIALLIFLFFKTEFNMLLRNTVDLANDPIKQFTSTSLTCKGNALFIKHMPNSTELKPALAINRKQIVHENCVALLQSINGSRKVSLNDILERR</sequence>